<evidence type="ECO:0000259" key="2">
    <source>
        <dbReference type="Pfam" id="PF11350"/>
    </source>
</evidence>
<dbReference type="SUPFAM" id="SSF55486">
    <property type="entry name" value="Metalloproteases ('zincins'), catalytic domain"/>
    <property type="match status" value="1"/>
</dbReference>
<feature type="domain" description="DUF3152" evidence="2">
    <location>
        <begin position="212"/>
        <end position="352"/>
    </location>
</feature>
<dbReference type="Proteomes" id="UP000660668">
    <property type="component" value="Unassembled WGS sequence"/>
</dbReference>
<feature type="signal peptide" evidence="1">
    <location>
        <begin position="1"/>
        <end position="23"/>
    </location>
</feature>
<proteinExistence type="predicted"/>
<keyword evidence="1" id="KW-0732">Signal</keyword>
<dbReference type="Pfam" id="PF11350">
    <property type="entry name" value="DUF3152"/>
    <property type="match status" value="1"/>
</dbReference>
<comment type="caution">
    <text evidence="3">The sequence shown here is derived from an EMBL/GenBank/DDBJ whole genome shotgun (WGS) entry which is preliminary data.</text>
</comment>
<reference evidence="3" key="1">
    <citation type="submission" date="2020-11" db="EMBL/GenBank/DDBJ databases">
        <title>Nocardioides cynanchi sp. nov., isolated from soil of rhizosphere of Cynanchum wilfordii.</title>
        <authorList>
            <person name="Lee J.-S."/>
            <person name="Suh M.K."/>
            <person name="Kim J.-S."/>
        </authorList>
    </citation>
    <scope>NUCLEOTIDE SEQUENCE</scope>
    <source>
        <strain evidence="3">KCTC 19276</strain>
    </source>
</reference>
<name>A0A930VIH5_9ACTN</name>
<evidence type="ECO:0000313" key="3">
    <source>
        <dbReference type="EMBL" id="MBF4768159.1"/>
    </source>
</evidence>
<keyword evidence="4" id="KW-1185">Reference proteome</keyword>
<evidence type="ECO:0000313" key="4">
    <source>
        <dbReference type="Proteomes" id="UP000660668"/>
    </source>
</evidence>
<dbReference type="InterPro" id="IPR024079">
    <property type="entry name" value="MetalloPept_cat_dom_sf"/>
</dbReference>
<evidence type="ECO:0000256" key="1">
    <source>
        <dbReference type="SAM" id="SignalP"/>
    </source>
</evidence>
<organism evidence="3 4">
    <name type="scientific">Nocardioides agariphilus</name>
    <dbReference type="NCBI Taxonomy" id="433664"/>
    <lineage>
        <taxon>Bacteria</taxon>
        <taxon>Bacillati</taxon>
        <taxon>Actinomycetota</taxon>
        <taxon>Actinomycetes</taxon>
        <taxon>Propionibacteriales</taxon>
        <taxon>Nocardioidaceae</taxon>
        <taxon>Nocardioides</taxon>
    </lineage>
</organism>
<dbReference type="EMBL" id="JADKPO010000011">
    <property type="protein sequence ID" value="MBF4768159.1"/>
    <property type="molecule type" value="Genomic_DNA"/>
</dbReference>
<dbReference type="Gene3D" id="3.40.390.10">
    <property type="entry name" value="Collagenase (Catalytic Domain)"/>
    <property type="match status" value="1"/>
</dbReference>
<dbReference type="GO" id="GO:0008237">
    <property type="term" value="F:metallopeptidase activity"/>
    <property type="evidence" value="ECO:0007669"/>
    <property type="project" value="InterPro"/>
</dbReference>
<feature type="chain" id="PRO_5037296260" evidence="1">
    <location>
        <begin position="24"/>
        <end position="368"/>
    </location>
</feature>
<dbReference type="RefSeq" id="WP_194696307.1">
    <property type="nucleotide sequence ID" value="NZ_JADKPO010000011.1"/>
</dbReference>
<gene>
    <name evidence="3" type="ORF">ISU10_10300</name>
</gene>
<dbReference type="AlphaFoldDB" id="A0A930VIH5"/>
<dbReference type="InterPro" id="IPR022603">
    <property type="entry name" value="DUF3152"/>
</dbReference>
<sequence length="368" mass="40655">MLLRWMFSAMVLAVLLVPVPAEAREPLVSLTPPSVSGDPVYGEAVQVDPGTWSAEPVGYTYQWLRAGVAIDGATSQSYVPTLADIDHPLSVQVTATDAASDTGTATTAETAPTRRAELRLLHGVRISGVLRWGHTLKVSRGTWNEEPTRYRYQWYRGQVAIPGATSQTYRTAVADVGRRLKARVYVKKRGYELAWATDVADHRIGYRVPVRRTVTYRIETRGHITASVATFARLAAQTYADPRGWRNAGVAFKRVKGPSDFSLVLAEASTLPGFSSVCSVEWSCRAGRYVVINQTRWLHASTSWNAASKSLRDYRNMVVNHETGHWLGHGHLGCPGPGKLAPVMMQQSKGLDGCRHNPWPLGSELWFR</sequence>
<accession>A0A930VIH5</accession>
<protein>
    <submittedName>
        <fullName evidence="3">DUF3152 domain-containing protein</fullName>
    </submittedName>
</protein>
<dbReference type="Gene3D" id="2.60.40.2700">
    <property type="match status" value="2"/>
</dbReference>